<keyword evidence="5" id="KW-0902">Two-component regulatory system</keyword>
<keyword evidence="7" id="KW-0472">Membrane</keyword>
<dbReference type="Gene3D" id="3.30.565.10">
    <property type="entry name" value="Histidine kinase-like ATPase, C-terminal domain"/>
    <property type="match status" value="1"/>
</dbReference>
<dbReference type="SMART" id="SM00387">
    <property type="entry name" value="HATPase_c"/>
    <property type="match status" value="1"/>
</dbReference>
<feature type="transmembrane region" description="Helical" evidence="7">
    <location>
        <begin position="213"/>
        <end position="240"/>
    </location>
</feature>
<dbReference type="InterPro" id="IPR005467">
    <property type="entry name" value="His_kinase_dom"/>
</dbReference>
<dbReference type="EMBL" id="JAVDRF010000001">
    <property type="protein sequence ID" value="MDR6534918.1"/>
    <property type="molecule type" value="Genomic_DNA"/>
</dbReference>
<dbReference type="Gene3D" id="2.60.120.260">
    <property type="entry name" value="Galactose-binding domain-like"/>
    <property type="match status" value="1"/>
</dbReference>
<protein>
    <recommendedName>
        <fullName evidence="2">histidine kinase</fullName>
        <ecNumber evidence="2">2.7.13.3</ecNumber>
    </recommendedName>
</protein>
<feature type="domain" description="Histidine kinase" evidence="9">
    <location>
        <begin position="536"/>
        <end position="625"/>
    </location>
</feature>
<dbReference type="SUPFAM" id="SSF55874">
    <property type="entry name" value="ATPase domain of HSP90 chaperone/DNA topoisomerase II/histidine kinase"/>
    <property type="match status" value="1"/>
</dbReference>
<proteinExistence type="predicted"/>
<keyword evidence="6" id="KW-0175">Coiled coil</keyword>
<name>A0ABU1N8Z8_9BURK</name>
<evidence type="ECO:0000313" key="10">
    <source>
        <dbReference type="EMBL" id="MDR6534918.1"/>
    </source>
</evidence>
<feature type="transmembrane region" description="Helical" evidence="7">
    <location>
        <begin position="332"/>
        <end position="352"/>
    </location>
</feature>
<dbReference type="GO" id="GO:0016301">
    <property type="term" value="F:kinase activity"/>
    <property type="evidence" value="ECO:0007669"/>
    <property type="project" value="UniProtKB-KW"/>
</dbReference>
<evidence type="ECO:0000259" key="9">
    <source>
        <dbReference type="PROSITE" id="PS50109"/>
    </source>
</evidence>
<comment type="caution">
    <text evidence="10">The sequence shown here is derived from an EMBL/GenBank/DDBJ whole genome shotgun (WGS) entry which is preliminary data.</text>
</comment>
<dbReference type="InterPro" id="IPR003594">
    <property type="entry name" value="HATPase_dom"/>
</dbReference>
<dbReference type="RefSeq" id="WP_309898498.1">
    <property type="nucleotide sequence ID" value="NZ_JAVDRF010000001.1"/>
</dbReference>
<feature type="transmembrane region" description="Helical" evidence="7">
    <location>
        <begin position="246"/>
        <end position="266"/>
    </location>
</feature>
<evidence type="ECO:0000256" key="3">
    <source>
        <dbReference type="ARBA" id="ARBA00022679"/>
    </source>
</evidence>
<evidence type="ECO:0000313" key="11">
    <source>
        <dbReference type="Proteomes" id="UP001184230"/>
    </source>
</evidence>
<comment type="catalytic activity">
    <reaction evidence="1">
        <text>ATP + protein L-histidine = ADP + protein N-phospho-L-histidine.</text>
        <dbReference type="EC" id="2.7.13.3"/>
    </reaction>
</comment>
<keyword evidence="4 10" id="KW-0418">Kinase</keyword>
<gene>
    <name evidence="10" type="ORF">J2739_000678</name>
</gene>
<keyword evidence="7" id="KW-0812">Transmembrane</keyword>
<feature type="transmembrane region" description="Helical" evidence="7">
    <location>
        <begin position="278"/>
        <end position="296"/>
    </location>
</feature>
<keyword evidence="11" id="KW-1185">Reference proteome</keyword>
<evidence type="ECO:0000256" key="2">
    <source>
        <dbReference type="ARBA" id="ARBA00012438"/>
    </source>
</evidence>
<keyword evidence="3" id="KW-0808">Transferase</keyword>
<reference evidence="10 11" key="1">
    <citation type="submission" date="2023-07" db="EMBL/GenBank/DDBJ databases">
        <title>Sorghum-associated microbial communities from plants grown in Nebraska, USA.</title>
        <authorList>
            <person name="Schachtman D."/>
        </authorList>
    </citation>
    <scope>NUCLEOTIDE SEQUENCE [LARGE SCALE GENOMIC DNA]</scope>
    <source>
        <strain evidence="10 11">DS1781</strain>
    </source>
</reference>
<dbReference type="EC" id="2.7.13.3" evidence="2"/>
<evidence type="ECO:0000256" key="8">
    <source>
        <dbReference type="SAM" id="SignalP"/>
    </source>
</evidence>
<feature type="signal peptide" evidence="8">
    <location>
        <begin position="1"/>
        <end position="27"/>
    </location>
</feature>
<organism evidence="10 11">
    <name type="scientific">Variovorax soli</name>
    <dbReference type="NCBI Taxonomy" id="376815"/>
    <lineage>
        <taxon>Bacteria</taxon>
        <taxon>Pseudomonadati</taxon>
        <taxon>Pseudomonadota</taxon>
        <taxon>Betaproteobacteria</taxon>
        <taxon>Burkholderiales</taxon>
        <taxon>Comamonadaceae</taxon>
        <taxon>Variovorax</taxon>
    </lineage>
</organism>
<evidence type="ECO:0000256" key="1">
    <source>
        <dbReference type="ARBA" id="ARBA00000085"/>
    </source>
</evidence>
<feature type="coiled-coil region" evidence="6">
    <location>
        <begin position="396"/>
        <end position="437"/>
    </location>
</feature>
<evidence type="ECO:0000256" key="6">
    <source>
        <dbReference type="SAM" id="Coils"/>
    </source>
</evidence>
<dbReference type="PROSITE" id="PS50109">
    <property type="entry name" value="HIS_KIN"/>
    <property type="match status" value="1"/>
</dbReference>
<keyword evidence="7" id="KW-1133">Transmembrane helix</keyword>
<evidence type="ECO:0000256" key="7">
    <source>
        <dbReference type="SAM" id="Phobius"/>
    </source>
</evidence>
<dbReference type="CDD" id="cd16917">
    <property type="entry name" value="HATPase_UhpB-NarQ-NarX-like"/>
    <property type="match status" value="1"/>
</dbReference>
<dbReference type="Pfam" id="PF02518">
    <property type="entry name" value="HATPase_c"/>
    <property type="match status" value="1"/>
</dbReference>
<dbReference type="InterPro" id="IPR036890">
    <property type="entry name" value="HATPase_C_sf"/>
</dbReference>
<dbReference type="PANTHER" id="PTHR24421">
    <property type="entry name" value="NITRATE/NITRITE SENSOR PROTEIN NARX-RELATED"/>
    <property type="match status" value="1"/>
</dbReference>
<evidence type="ECO:0000256" key="4">
    <source>
        <dbReference type="ARBA" id="ARBA00022777"/>
    </source>
</evidence>
<feature type="transmembrane region" description="Helical" evidence="7">
    <location>
        <begin position="302"/>
        <end position="320"/>
    </location>
</feature>
<dbReference type="InterPro" id="IPR050482">
    <property type="entry name" value="Sensor_HK_TwoCompSys"/>
</dbReference>
<dbReference type="Proteomes" id="UP001184230">
    <property type="component" value="Unassembled WGS sequence"/>
</dbReference>
<feature type="transmembrane region" description="Helical" evidence="7">
    <location>
        <begin position="189"/>
        <end position="206"/>
    </location>
</feature>
<sequence>MGGPGARAAGLALVVLVLVCLAGSARAALQSPRQAGVLAAPAVERTPPPPGAPWQPVTLPDDAGYSRPALARAPAWYRIGFEEPGDPLRQPQWAVYVPYFYDGGEIWLNGSLIGSVAERSAAVHARTYRPQTVLLPASLLRPGHNELAIRAGAPSDYPLRFPQLAIGPRDEIEPLHNRRLFWVRTVPELTVVVSVLVAGFVAFIWWRRPSESLYGLFGLAAVLWAVRTLTFLIDALPIGLWQWWRVFYQCATGGFVIVMAVFTLHYAGVQRRWLDRGLVAYALVGPLWFALGGFAAEPAIARWWLGGMVGVGLLIIAVAVRYARRRGTLSAAALSAVMAFAVGVGIHDYLLTWHPRLLGRFFPEWTGHRIHLLHYGSNTLLLAMGALLTSRFLRTLHSLEELNRTLETRVADRERALAANYARLAALEREHAAAEERQLIMRDLHDGLGSQLFTSLSRVERGDMDGGQIAGTLRTCIADMRLALDALASGEHDLGAALGDFRFRWEAQLLAAGVRSGWDIDLPEGGTTLSPHTALQLLRVAQEALTNVLKHAQATRVEVRLRRAGEMLEMEIEDNGRGLDHETGRQGGHGLHNMRSRAQRLGGTLAMRPAAGGGCCVVLRLPMTAPAAAAA</sequence>
<accession>A0ABU1N8Z8</accession>
<keyword evidence="8" id="KW-0732">Signal</keyword>
<dbReference type="SUPFAM" id="SSF49785">
    <property type="entry name" value="Galactose-binding domain-like"/>
    <property type="match status" value="1"/>
</dbReference>
<feature type="chain" id="PRO_5045294245" description="histidine kinase" evidence="8">
    <location>
        <begin position="28"/>
        <end position="631"/>
    </location>
</feature>
<dbReference type="InterPro" id="IPR008979">
    <property type="entry name" value="Galactose-bd-like_sf"/>
</dbReference>
<evidence type="ECO:0000256" key="5">
    <source>
        <dbReference type="ARBA" id="ARBA00023012"/>
    </source>
</evidence>
<dbReference type="PANTHER" id="PTHR24421:SF10">
    <property type="entry name" value="NITRATE_NITRITE SENSOR PROTEIN NARQ"/>
    <property type="match status" value="1"/>
</dbReference>